<protein>
    <recommendedName>
        <fullName evidence="1">Phosphodiester glycosidase domain-containing protein</fullName>
    </recommendedName>
</protein>
<gene>
    <name evidence="2" type="ORF">LARV_03481</name>
</gene>
<accession>A0A0S7BJ92</accession>
<reference evidence="2" key="1">
    <citation type="submission" date="2015-07" db="EMBL/GenBank/DDBJ databases">
        <title>Draft Genome Sequences of Anaerolinea thermolimosa IMO-1, Bellilinea caldifistulae GOMI-1, Leptolinea tardivitalis YMTK-2, Levilinea saccharolytica KIBI-1,Longilinea arvoryzae KOME-1, Previously Described as Members of the Anaerolineaceae (Chloroflexi).</title>
        <authorList>
            <person name="Sekiguchi Y."/>
            <person name="Ohashi A."/>
            <person name="Matsuura N."/>
            <person name="Tourlousse M.D."/>
        </authorList>
    </citation>
    <scope>NUCLEOTIDE SEQUENCE [LARGE SCALE GENOMIC DNA]</scope>
    <source>
        <strain evidence="2">KOME-1</strain>
    </source>
</reference>
<proteinExistence type="predicted"/>
<dbReference type="InterPro" id="IPR018711">
    <property type="entry name" value="NAGPA"/>
</dbReference>
<evidence type="ECO:0000313" key="3">
    <source>
        <dbReference type="Proteomes" id="UP000055060"/>
    </source>
</evidence>
<dbReference type="PANTHER" id="PTHR40446:SF2">
    <property type="entry name" value="N-ACETYLGLUCOSAMINE-1-PHOSPHODIESTER ALPHA-N-ACETYLGLUCOSAMINIDASE"/>
    <property type="match status" value="1"/>
</dbReference>
<dbReference type="RefSeq" id="WP_075074849.1">
    <property type="nucleotide sequence ID" value="NZ_DF967972.1"/>
</dbReference>
<name>A0A0S7BJ92_9CHLR</name>
<evidence type="ECO:0000313" key="2">
    <source>
        <dbReference type="EMBL" id="GAP15689.1"/>
    </source>
</evidence>
<dbReference type="EMBL" id="DF967972">
    <property type="protein sequence ID" value="GAP15689.1"/>
    <property type="molecule type" value="Genomic_DNA"/>
</dbReference>
<dbReference type="Pfam" id="PF09992">
    <property type="entry name" value="NAGPA"/>
    <property type="match status" value="1"/>
</dbReference>
<sequence>MHSPKRKIFQIVSAVLILLGLIAYLLADRYLIQHVEIANVSAYSETISETLPALAGSTATAGAAAQSATNAAVSSDDWNYVSDSVSISIKEVTTGSGQDKVTYYVADVTLSDATDLASAFANNQFGRNITEYTSVIAAENNAIFAVNGDYYGFRTDGIQIRNGVIYRDEPARTGLAFYLDGSMKIYDETQTSAEELLAAGVWNTLSFGPALLENSQIAANLGNVEIDTNFGNHSIQGSNPRTGVGMISANHFVFVVVDGRSPGYSRGVTLAEFAGIFQSLGCTDAYNIDGGGSSTMYFMGRVVNNPLGKNKERGTSDILFIGS</sequence>
<dbReference type="PANTHER" id="PTHR40446">
    <property type="entry name" value="N-ACETYLGLUCOSAMINE-1-PHOSPHODIESTER ALPHA-N-ACETYLGLUCOSAMINIDASE"/>
    <property type="match status" value="1"/>
</dbReference>
<dbReference type="AlphaFoldDB" id="A0A0S7BJ92"/>
<organism evidence="2">
    <name type="scientific">Longilinea arvoryzae</name>
    <dbReference type="NCBI Taxonomy" id="360412"/>
    <lineage>
        <taxon>Bacteria</taxon>
        <taxon>Bacillati</taxon>
        <taxon>Chloroflexota</taxon>
        <taxon>Anaerolineae</taxon>
        <taxon>Anaerolineales</taxon>
        <taxon>Anaerolineaceae</taxon>
        <taxon>Longilinea</taxon>
    </lineage>
</organism>
<keyword evidence="3" id="KW-1185">Reference proteome</keyword>
<dbReference type="OrthoDB" id="9791820at2"/>
<dbReference type="Proteomes" id="UP000055060">
    <property type="component" value="Unassembled WGS sequence"/>
</dbReference>
<feature type="domain" description="Phosphodiester glycosidase" evidence="1">
    <location>
        <begin position="140"/>
        <end position="321"/>
    </location>
</feature>
<evidence type="ECO:0000259" key="1">
    <source>
        <dbReference type="Pfam" id="PF09992"/>
    </source>
</evidence>